<evidence type="ECO:0000256" key="1">
    <source>
        <dbReference type="SAM" id="MobiDB-lite"/>
    </source>
</evidence>
<feature type="compositionally biased region" description="Low complexity" evidence="1">
    <location>
        <begin position="50"/>
        <end position="60"/>
    </location>
</feature>
<feature type="region of interest" description="Disordered" evidence="1">
    <location>
        <begin position="37"/>
        <end position="95"/>
    </location>
</feature>
<name>A0A7S4C063_CHRCT</name>
<organism evidence="2">
    <name type="scientific">Chrysotila carterae</name>
    <name type="common">Marine alga</name>
    <name type="synonym">Syracosphaera carterae</name>
    <dbReference type="NCBI Taxonomy" id="13221"/>
    <lineage>
        <taxon>Eukaryota</taxon>
        <taxon>Haptista</taxon>
        <taxon>Haptophyta</taxon>
        <taxon>Prymnesiophyceae</taxon>
        <taxon>Isochrysidales</taxon>
        <taxon>Isochrysidaceae</taxon>
        <taxon>Chrysotila</taxon>
    </lineage>
</organism>
<dbReference type="EMBL" id="HBIZ01055730">
    <property type="protein sequence ID" value="CAE0782816.1"/>
    <property type="molecule type" value="Transcribed_RNA"/>
</dbReference>
<dbReference type="AlphaFoldDB" id="A0A7S4C063"/>
<protein>
    <submittedName>
        <fullName evidence="2">Uncharacterized protein</fullName>
    </submittedName>
</protein>
<reference evidence="2" key="1">
    <citation type="submission" date="2021-01" db="EMBL/GenBank/DDBJ databases">
        <authorList>
            <person name="Corre E."/>
            <person name="Pelletier E."/>
            <person name="Niang G."/>
            <person name="Scheremetjew M."/>
            <person name="Finn R."/>
            <person name="Kale V."/>
            <person name="Holt S."/>
            <person name="Cochrane G."/>
            <person name="Meng A."/>
            <person name="Brown T."/>
            <person name="Cohen L."/>
        </authorList>
    </citation>
    <scope>NUCLEOTIDE SEQUENCE</scope>
    <source>
        <strain evidence="2">CCMP645</strain>
    </source>
</reference>
<proteinExistence type="predicted"/>
<gene>
    <name evidence="2" type="ORF">PCAR00345_LOCUS35519</name>
</gene>
<evidence type="ECO:0000313" key="2">
    <source>
        <dbReference type="EMBL" id="CAE0782816.1"/>
    </source>
</evidence>
<accession>A0A7S4C063</accession>
<feature type="compositionally biased region" description="Low complexity" evidence="1">
    <location>
        <begin position="68"/>
        <end position="90"/>
    </location>
</feature>
<sequence>MLRFTSSRYAYACFIHPVQRARQRLVEHMLPHRNGLRPLCTPSAAPPSPSQAAISPLAQPTATATSVPSGPASATAKAAETPPAETPSEPADTRPWPLRNWKGILFASLIGTWLYSLWVQNRSRRLVDMMETKVATRMPVNSDELLELRGFNDVDTDTLKQLPSRLGAASKAQRAEPHVIIDTLSSLVGHPLREAYAVERMLMALTGHAENGLVEVSDAVIALSFLSNGTVVERLRAMFEALASSDGSSGVGSEAAAGAPQLHGEGLPQLLDVLSSTGQLPAEKLVCVEDEGKNEMGISRSWYKIQQAHEFTGTELAVSAVQALLRPEGAATPPSEGEGAAPHVPAAEALPETADEQRAVLRSTRLDVEQFVQLLQSQQVCVWGECRLIAERAKLEKQRREAEEYERNPPKWQFWKWGRQPAAVKEQRAAGEDGSSN</sequence>